<dbReference type="EMBL" id="KN832974">
    <property type="protein sequence ID" value="KIM89687.1"/>
    <property type="molecule type" value="Genomic_DNA"/>
</dbReference>
<organism evidence="2 3">
    <name type="scientific">Piloderma croceum (strain F 1598)</name>
    <dbReference type="NCBI Taxonomy" id="765440"/>
    <lineage>
        <taxon>Eukaryota</taxon>
        <taxon>Fungi</taxon>
        <taxon>Dikarya</taxon>
        <taxon>Basidiomycota</taxon>
        <taxon>Agaricomycotina</taxon>
        <taxon>Agaricomycetes</taxon>
        <taxon>Agaricomycetidae</taxon>
        <taxon>Atheliales</taxon>
        <taxon>Atheliaceae</taxon>
        <taxon>Piloderma</taxon>
    </lineage>
</organism>
<evidence type="ECO:0000313" key="2">
    <source>
        <dbReference type="EMBL" id="KIM89687.1"/>
    </source>
</evidence>
<dbReference type="GO" id="GO:0016747">
    <property type="term" value="F:acyltransferase activity, transferring groups other than amino-acyl groups"/>
    <property type="evidence" value="ECO:0007669"/>
    <property type="project" value="InterPro"/>
</dbReference>
<dbReference type="HOGENOM" id="CLU_086106_0_0_1"/>
<dbReference type="InterPro" id="IPR000182">
    <property type="entry name" value="GNAT_dom"/>
</dbReference>
<gene>
    <name evidence="2" type="ORF">PILCRDRAFT_2007</name>
</gene>
<dbReference type="SUPFAM" id="SSF55729">
    <property type="entry name" value="Acyl-CoA N-acyltransferases (Nat)"/>
    <property type="match status" value="1"/>
</dbReference>
<evidence type="ECO:0000259" key="1">
    <source>
        <dbReference type="PROSITE" id="PS51186"/>
    </source>
</evidence>
<feature type="domain" description="N-acetyltransferase" evidence="1">
    <location>
        <begin position="53"/>
        <end position="190"/>
    </location>
</feature>
<dbReference type="InterPro" id="IPR052523">
    <property type="entry name" value="Trichothecene_AcTrans"/>
</dbReference>
<dbReference type="InterPro" id="IPR016181">
    <property type="entry name" value="Acyl_CoA_acyltransferase"/>
</dbReference>
<dbReference type="PANTHER" id="PTHR42791:SF1">
    <property type="entry name" value="N-ACETYLTRANSFERASE DOMAIN-CONTAINING PROTEIN"/>
    <property type="match status" value="1"/>
</dbReference>
<keyword evidence="3" id="KW-1185">Reference proteome</keyword>
<dbReference type="CDD" id="cd04301">
    <property type="entry name" value="NAT_SF"/>
    <property type="match status" value="1"/>
</dbReference>
<sequence>MFEVSYSANVSDDGLAIVYGRDPDLLFPFQKFGVIAASLAGELYIVEDAVTGTIIGTASWFGPGRDLFDSEDQREAALVPLMSRVSPELKQWWTEHSEAVRTSIMGPGTITDSWYLESIGVLPDYQRKGVAKALIQMVQKKAAITSTNICLQASSHNIPMYEQLGFKYKGEAALDSPYGKMSICYMLLAPKDEPYFS</sequence>
<reference evidence="3" key="2">
    <citation type="submission" date="2015-01" db="EMBL/GenBank/DDBJ databases">
        <title>Evolutionary Origins and Diversification of the Mycorrhizal Mutualists.</title>
        <authorList>
            <consortium name="DOE Joint Genome Institute"/>
            <consortium name="Mycorrhizal Genomics Consortium"/>
            <person name="Kohler A."/>
            <person name="Kuo A."/>
            <person name="Nagy L.G."/>
            <person name="Floudas D."/>
            <person name="Copeland A."/>
            <person name="Barry K.W."/>
            <person name="Cichocki N."/>
            <person name="Veneault-Fourrey C."/>
            <person name="LaButti K."/>
            <person name="Lindquist E.A."/>
            <person name="Lipzen A."/>
            <person name="Lundell T."/>
            <person name="Morin E."/>
            <person name="Murat C."/>
            <person name="Riley R."/>
            <person name="Ohm R."/>
            <person name="Sun H."/>
            <person name="Tunlid A."/>
            <person name="Henrissat B."/>
            <person name="Grigoriev I.V."/>
            <person name="Hibbett D.S."/>
            <person name="Martin F."/>
        </authorList>
    </citation>
    <scope>NUCLEOTIDE SEQUENCE [LARGE SCALE GENOMIC DNA]</scope>
    <source>
        <strain evidence="3">F 1598</strain>
    </source>
</reference>
<dbReference type="AlphaFoldDB" id="A0A0C3CJ12"/>
<dbReference type="Proteomes" id="UP000054166">
    <property type="component" value="Unassembled WGS sequence"/>
</dbReference>
<proteinExistence type="predicted"/>
<dbReference type="PROSITE" id="PS51186">
    <property type="entry name" value="GNAT"/>
    <property type="match status" value="1"/>
</dbReference>
<evidence type="ECO:0000313" key="3">
    <source>
        <dbReference type="Proteomes" id="UP000054166"/>
    </source>
</evidence>
<dbReference type="InParanoid" id="A0A0C3CJ12"/>
<reference evidence="2 3" key="1">
    <citation type="submission" date="2014-04" db="EMBL/GenBank/DDBJ databases">
        <authorList>
            <consortium name="DOE Joint Genome Institute"/>
            <person name="Kuo A."/>
            <person name="Tarkka M."/>
            <person name="Buscot F."/>
            <person name="Kohler A."/>
            <person name="Nagy L.G."/>
            <person name="Floudas D."/>
            <person name="Copeland A."/>
            <person name="Barry K.W."/>
            <person name="Cichocki N."/>
            <person name="Veneault-Fourrey C."/>
            <person name="LaButti K."/>
            <person name="Lindquist E.A."/>
            <person name="Lipzen A."/>
            <person name="Lundell T."/>
            <person name="Morin E."/>
            <person name="Murat C."/>
            <person name="Sun H."/>
            <person name="Tunlid A."/>
            <person name="Henrissat B."/>
            <person name="Grigoriev I.V."/>
            <person name="Hibbett D.S."/>
            <person name="Martin F."/>
            <person name="Nordberg H.P."/>
            <person name="Cantor M.N."/>
            <person name="Hua S.X."/>
        </authorList>
    </citation>
    <scope>NUCLEOTIDE SEQUENCE [LARGE SCALE GENOMIC DNA]</scope>
    <source>
        <strain evidence="2 3">F 1598</strain>
    </source>
</reference>
<name>A0A0C3CJ12_PILCF</name>
<accession>A0A0C3CJ12</accession>
<dbReference type="OrthoDB" id="61113at2759"/>
<dbReference type="PANTHER" id="PTHR42791">
    <property type="entry name" value="GNAT FAMILY ACETYLTRANSFERASE"/>
    <property type="match status" value="1"/>
</dbReference>
<protein>
    <recommendedName>
        <fullName evidence="1">N-acetyltransferase domain-containing protein</fullName>
    </recommendedName>
</protein>
<dbReference type="Pfam" id="PF13673">
    <property type="entry name" value="Acetyltransf_10"/>
    <property type="match status" value="1"/>
</dbReference>
<dbReference type="Gene3D" id="3.40.630.30">
    <property type="match status" value="1"/>
</dbReference>